<dbReference type="Pfam" id="PF26580">
    <property type="entry name" value="Mtb12_C"/>
    <property type="match status" value="1"/>
</dbReference>
<protein>
    <submittedName>
        <fullName evidence="1">Uncharacterized protein</fullName>
    </submittedName>
</protein>
<organism evidence="1 2">
    <name type="scientific">Streptacidiphilus alkalitolerans</name>
    <dbReference type="NCBI Taxonomy" id="3342712"/>
    <lineage>
        <taxon>Bacteria</taxon>
        <taxon>Bacillati</taxon>
        <taxon>Actinomycetota</taxon>
        <taxon>Actinomycetes</taxon>
        <taxon>Kitasatosporales</taxon>
        <taxon>Streptomycetaceae</taxon>
        <taxon>Streptacidiphilus</taxon>
    </lineage>
</organism>
<dbReference type="InterPro" id="IPR058644">
    <property type="entry name" value="Mtb12-like_C"/>
</dbReference>
<gene>
    <name evidence="1" type="ORF">ACEZDG_03605</name>
</gene>
<comment type="caution">
    <text evidence="1">The sequence shown here is derived from an EMBL/GenBank/DDBJ whole genome shotgun (WGS) entry which is preliminary data.</text>
</comment>
<evidence type="ECO:0000313" key="1">
    <source>
        <dbReference type="EMBL" id="MFC1408365.1"/>
    </source>
</evidence>
<accession>A0ABV6V3S5</accession>
<name>A0ABV6V3S5_9ACTN</name>
<dbReference type="Proteomes" id="UP001592582">
    <property type="component" value="Unassembled WGS sequence"/>
</dbReference>
<sequence>MSNGSANVSGYLPRAAVGAAVLLLATACGSSGGGGTAAPSASPSAAAPTTSAAAPATTSAAAAPAACGTGAAPTVSGTGPSDTAGAAAAISTSYQKFFDPATPATAKVGLLEKGTTFAPVLQSFAANPLAAHATATVLTVSFTGATAADVTYNLCVSGAPALPGSAGKSVLVGGVWQVADATLCNLIKLSGGTSPAACA</sequence>
<evidence type="ECO:0000313" key="2">
    <source>
        <dbReference type="Proteomes" id="UP001592582"/>
    </source>
</evidence>
<keyword evidence="2" id="KW-1185">Reference proteome</keyword>
<dbReference type="EMBL" id="JBHEZX010000001">
    <property type="protein sequence ID" value="MFC1408365.1"/>
    <property type="molecule type" value="Genomic_DNA"/>
</dbReference>
<reference evidence="1 2" key="1">
    <citation type="submission" date="2024-09" db="EMBL/GenBank/DDBJ databases">
        <authorList>
            <person name="Lee S.D."/>
        </authorList>
    </citation>
    <scope>NUCLEOTIDE SEQUENCE [LARGE SCALE GENOMIC DNA]</scope>
    <source>
        <strain evidence="1 2">N1-1</strain>
    </source>
</reference>
<proteinExistence type="predicted"/>